<dbReference type="EMBL" id="CP003630">
    <property type="protein sequence ID" value="AFZ21150.1"/>
    <property type="molecule type" value="Genomic_DNA"/>
</dbReference>
<evidence type="ECO:0000313" key="4">
    <source>
        <dbReference type="Proteomes" id="UP000010471"/>
    </source>
</evidence>
<dbReference type="PATRIC" id="fig|1173027.3.peg.6105"/>
<dbReference type="PROSITE" id="PS51257">
    <property type="entry name" value="PROKAR_LIPOPROTEIN"/>
    <property type="match status" value="1"/>
</dbReference>
<dbReference type="STRING" id="1173027.Mic7113_5515"/>
<dbReference type="RefSeq" id="WP_015185283.1">
    <property type="nucleotide sequence ID" value="NC_019738.1"/>
</dbReference>
<reference evidence="3 4" key="1">
    <citation type="submission" date="2012-06" db="EMBL/GenBank/DDBJ databases">
        <title>Finished chromosome of genome of Microcoleus sp. PCC 7113.</title>
        <authorList>
            <consortium name="US DOE Joint Genome Institute"/>
            <person name="Gugger M."/>
            <person name="Coursin T."/>
            <person name="Rippka R."/>
            <person name="Tandeau De Marsac N."/>
            <person name="Huntemann M."/>
            <person name="Wei C.-L."/>
            <person name="Han J."/>
            <person name="Detter J.C."/>
            <person name="Han C."/>
            <person name="Tapia R."/>
            <person name="Chen A."/>
            <person name="Kyrpides N."/>
            <person name="Mavromatis K."/>
            <person name="Markowitz V."/>
            <person name="Szeto E."/>
            <person name="Ivanova N."/>
            <person name="Pagani I."/>
            <person name="Pati A."/>
            <person name="Goodwin L."/>
            <person name="Nordberg H.P."/>
            <person name="Cantor M.N."/>
            <person name="Hua S.X."/>
            <person name="Woyke T."/>
            <person name="Kerfeld C.A."/>
        </authorList>
    </citation>
    <scope>NUCLEOTIDE SEQUENCE [LARGE SCALE GENOMIC DNA]</scope>
    <source>
        <strain evidence="3 4">PCC 7113</strain>
    </source>
</reference>
<organism evidence="3 4">
    <name type="scientific">Allocoleopsis franciscana PCC 7113</name>
    <dbReference type="NCBI Taxonomy" id="1173027"/>
    <lineage>
        <taxon>Bacteria</taxon>
        <taxon>Bacillati</taxon>
        <taxon>Cyanobacteriota</taxon>
        <taxon>Cyanophyceae</taxon>
        <taxon>Coleofasciculales</taxon>
        <taxon>Coleofasciculaceae</taxon>
        <taxon>Allocoleopsis</taxon>
        <taxon>Allocoleopsis franciscana</taxon>
    </lineage>
</organism>
<keyword evidence="4" id="KW-1185">Reference proteome</keyword>
<feature type="chain" id="PRO_5003937356" evidence="2">
    <location>
        <begin position="31"/>
        <end position="199"/>
    </location>
</feature>
<feature type="compositionally biased region" description="Polar residues" evidence="1">
    <location>
        <begin position="23"/>
        <end position="54"/>
    </location>
</feature>
<evidence type="ECO:0000256" key="1">
    <source>
        <dbReference type="SAM" id="MobiDB-lite"/>
    </source>
</evidence>
<sequence>MNPLRKYLAPLITGLIVLSLSSCTSSPTNRQSDKANSPTQEMGNVPSTTLSARSATTPAQPQVQTPVTRQPSNTTGSIAQAKDTVTLTIYQADNQCQTLVPEKVAVPATRVVDTAVGEVLKQADSGDFDLAGYRVQVNSNSGVATVDFRLSPNSRRQFVSLSSCEQFALFGSLRKTLTTNSQLKIKNVRFTQQGQEIVI</sequence>
<dbReference type="eggNOG" id="ENOG5031UVV">
    <property type="taxonomic scope" value="Bacteria"/>
</dbReference>
<feature type="region of interest" description="Disordered" evidence="1">
    <location>
        <begin position="23"/>
        <end position="78"/>
    </location>
</feature>
<feature type="signal peptide" evidence="2">
    <location>
        <begin position="1"/>
        <end position="30"/>
    </location>
</feature>
<dbReference type="OrthoDB" id="530222at2"/>
<accession>K9WL79</accession>
<dbReference type="AlphaFoldDB" id="K9WL79"/>
<dbReference type="Proteomes" id="UP000010471">
    <property type="component" value="Chromosome"/>
</dbReference>
<name>K9WL79_9CYAN</name>
<gene>
    <name evidence="3" type="ORF">Mic7113_5515</name>
</gene>
<evidence type="ECO:0000313" key="3">
    <source>
        <dbReference type="EMBL" id="AFZ21150.1"/>
    </source>
</evidence>
<dbReference type="HOGENOM" id="CLU_118541_0_0_3"/>
<keyword evidence="2" id="KW-0732">Signal</keyword>
<dbReference type="KEGG" id="mic:Mic7113_5515"/>
<proteinExistence type="predicted"/>
<evidence type="ECO:0000256" key="2">
    <source>
        <dbReference type="SAM" id="SignalP"/>
    </source>
</evidence>
<protein>
    <submittedName>
        <fullName evidence="3">Sporulation/spore germination protein</fullName>
    </submittedName>
</protein>
<feature type="compositionally biased region" description="Low complexity" evidence="1">
    <location>
        <begin position="55"/>
        <end position="71"/>
    </location>
</feature>